<dbReference type="GO" id="GO:0005975">
    <property type="term" value="P:carbohydrate metabolic process"/>
    <property type="evidence" value="ECO:0007669"/>
    <property type="project" value="InterPro"/>
</dbReference>
<keyword evidence="13" id="KW-1185">Reference proteome</keyword>
<reference evidence="13" key="1">
    <citation type="submission" date="2016-10" db="EMBL/GenBank/DDBJ databases">
        <authorList>
            <person name="Varghese N."/>
            <person name="Submissions S."/>
        </authorList>
    </citation>
    <scope>NUCLEOTIDE SEQUENCE [LARGE SCALE GENOMIC DNA]</scope>
    <source>
        <strain evidence="13">930I</strain>
    </source>
</reference>
<accession>A0A1G7TM04</accession>
<sequence>MPDSAFQGLFDHLGIAAGYRHAAGHWVTTPASVRRRLAASLGAPVDTPAEARAALERLKAEESGPLPPVLVWTAGAAPCPLPVVCIKGPLVAEITHEDGSHSEHPLDPAAPGLVPPAPGYHRLRLRAPGLAAETRLIVVPPRCHWPAALDAARIWGLAVQVHALRDIRGGGMGDFHSLQGAIDAAASLGADTVGLNPLHALFPTRPERRSPYAPSSRRFLNPLYIAVELVPESDGLPITPLPNQSGPPRRRDVAALIDNRGVARHRLDVLEALFEAFATRHLDQETPRGRAFAAFRSERGAALEDFARFQVLSELFEDRGLPPAWQQWPAAYRDPRGPAVRSLAQSHARRVTFHAWLQFEADRQLAACATRAQAGGLRLGLYADLAVGVDRDGVDSWVFRDLLAQDISAGCPPDLRNPLGQDWGVAPFHPRALKAAAYQPFIDTLRAVMRHAGALRIDHAFQLTRLFWRPLDLPPGEGGYVAYPLADLLGIIALESQRAHCAVIAEDLGTIPDDFREAAMARGTLSYRILHRERGQGRSYLPPESYPAEAAVAAGTHDQATLAGFWTGHDVASRRELGLYPTDAAAAAAGPQRAEDRRQLVAALTAAGLLDPATDPEGPLPEGLAAAVAGFLGRTPARLVMIQPEDVIGQVAQVNMPATVDAYPNWRRRLAVPVEEWADDARFQAVAEALRARRGYLGSLCDPR</sequence>
<evidence type="ECO:0000256" key="3">
    <source>
        <dbReference type="ARBA" id="ARBA00012560"/>
    </source>
</evidence>
<keyword evidence="5 10" id="KW-0328">Glycosyltransferase</keyword>
<keyword evidence="7 10" id="KW-0119">Carbohydrate metabolism</keyword>
<dbReference type="RefSeq" id="WP_143130896.1">
    <property type="nucleotide sequence ID" value="NZ_FNCV01000001.1"/>
</dbReference>
<keyword evidence="6 10" id="KW-0808">Transferase</keyword>
<dbReference type="Pfam" id="PF21226">
    <property type="entry name" value="MalQ_N"/>
    <property type="match status" value="1"/>
</dbReference>
<protein>
    <recommendedName>
        <fullName evidence="4 10">4-alpha-glucanotransferase</fullName>
        <ecNumber evidence="3 10">2.4.1.25</ecNumber>
    </recommendedName>
    <alternativeName>
        <fullName evidence="8 10">Amylomaltase</fullName>
    </alternativeName>
    <alternativeName>
        <fullName evidence="9 10">Disproportionating enzyme</fullName>
    </alternativeName>
</protein>
<dbReference type="InterPro" id="IPR048458">
    <property type="entry name" value="MalQ_N"/>
</dbReference>
<evidence type="ECO:0000256" key="10">
    <source>
        <dbReference type="RuleBase" id="RU361207"/>
    </source>
</evidence>
<evidence type="ECO:0000256" key="9">
    <source>
        <dbReference type="ARBA" id="ARBA00031501"/>
    </source>
</evidence>
<dbReference type="OrthoDB" id="9763489at2"/>
<dbReference type="PANTHER" id="PTHR32438">
    <property type="entry name" value="4-ALPHA-GLUCANOTRANSFERASE DPE1, CHLOROPLASTIC/AMYLOPLASTIC"/>
    <property type="match status" value="1"/>
</dbReference>
<dbReference type="Proteomes" id="UP000217076">
    <property type="component" value="Unassembled WGS sequence"/>
</dbReference>
<evidence type="ECO:0000256" key="1">
    <source>
        <dbReference type="ARBA" id="ARBA00000439"/>
    </source>
</evidence>
<evidence type="ECO:0000313" key="12">
    <source>
        <dbReference type="EMBL" id="SDG35709.1"/>
    </source>
</evidence>
<evidence type="ECO:0000256" key="2">
    <source>
        <dbReference type="ARBA" id="ARBA00005684"/>
    </source>
</evidence>
<evidence type="ECO:0000256" key="4">
    <source>
        <dbReference type="ARBA" id="ARBA00020295"/>
    </source>
</evidence>
<dbReference type="PANTHER" id="PTHR32438:SF5">
    <property type="entry name" value="4-ALPHA-GLUCANOTRANSFERASE DPE1, CHLOROPLASTIC_AMYLOPLASTIC"/>
    <property type="match status" value="1"/>
</dbReference>
<evidence type="ECO:0000256" key="6">
    <source>
        <dbReference type="ARBA" id="ARBA00022679"/>
    </source>
</evidence>
<comment type="catalytic activity">
    <reaction evidence="1 10">
        <text>Transfers a segment of a (1-&gt;4)-alpha-D-glucan to a new position in an acceptor, which may be glucose or a (1-&gt;4)-alpha-D-glucan.</text>
        <dbReference type="EC" id="2.4.1.25"/>
    </reaction>
</comment>
<evidence type="ECO:0000259" key="11">
    <source>
        <dbReference type="Pfam" id="PF21226"/>
    </source>
</evidence>
<proteinExistence type="inferred from homology"/>
<dbReference type="EC" id="2.4.1.25" evidence="3 10"/>
<dbReference type="EMBL" id="FNCV01000001">
    <property type="protein sequence ID" value="SDG35709.1"/>
    <property type="molecule type" value="Genomic_DNA"/>
</dbReference>
<dbReference type="NCBIfam" id="TIGR00217">
    <property type="entry name" value="malQ"/>
    <property type="match status" value="1"/>
</dbReference>
<dbReference type="InterPro" id="IPR017853">
    <property type="entry name" value="GH"/>
</dbReference>
<evidence type="ECO:0000256" key="5">
    <source>
        <dbReference type="ARBA" id="ARBA00022676"/>
    </source>
</evidence>
<dbReference type="SUPFAM" id="SSF51445">
    <property type="entry name" value="(Trans)glycosidases"/>
    <property type="match status" value="1"/>
</dbReference>
<dbReference type="Gene3D" id="3.20.20.80">
    <property type="entry name" value="Glycosidases"/>
    <property type="match status" value="1"/>
</dbReference>
<dbReference type="AlphaFoldDB" id="A0A1G7TM04"/>
<evidence type="ECO:0000313" key="13">
    <source>
        <dbReference type="Proteomes" id="UP000217076"/>
    </source>
</evidence>
<feature type="domain" description="MalQ N-terminal beta-sandwich" evidence="11">
    <location>
        <begin position="66"/>
        <end position="140"/>
    </location>
</feature>
<name>A0A1G7TM04_9PROT</name>
<evidence type="ECO:0000256" key="7">
    <source>
        <dbReference type="ARBA" id="ARBA00023277"/>
    </source>
</evidence>
<dbReference type="InterPro" id="IPR003385">
    <property type="entry name" value="Glyco_hydro_77"/>
</dbReference>
<dbReference type="GO" id="GO:0004134">
    <property type="term" value="F:4-alpha-glucanotransferase activity"/>
    <property type="evidence" value="ECO:0007669"/>
    <property type="project" value="UniProtKB-EC"/>
</dbReference>
<organism evidence="12 13">
    <name type="scientific">Roseospirillum parvum</name>
    <dbReference type="NCBI Taxonomy" id="83401"/>
    <lineage>
        <taxon>Bacteria</taxon>
        <taxon>Pseudomonadati</taxon>
        <taxon>Pseudomonadota</taxon>
        <taxon>Alphaproteobacteria</taxon>
        <taxon>Rhodospirillales</taxon>
        <taxon>Rhodospirillaceae</taxon>
        <taxon>Roseospirillum</taxon>
    </lineage>
</organism>
<evidence type="ECO:0000256" key="8">
    <source>
        <dbReference type="ARBA" id="ARBA00031423"/>
    </source>
</evidence>
<dbReference type="Pfam" id="PF02446">
    <property type="entry name" value="Glyco_hydro_77"/>
    <property type="match status" value="1"/>
</dbReference>
<dbReference type="STRING" id="83401.SAMN05421742_10123"/>
<comment type="similarity">
    <text evidence="2 10">Belongs to the disproportionating enzyme family.</text>
</comment>
<gene>
    <name evidence="12" type="ORF">SAMN05421742_10123</name>
</gene>